<dbReference type="Proteomes" id="UP001162164">
    <property type="component" value="Unassembled WGS sequence"/>
</dbReference>
<organism evidence="1 2">
    <name type="scientific">Molorchus minor</name>
    <dbReference type="NCBI Taxonomy" id="1323400"/>
    <lineage>
        <taxon>Eukaryota</taxon>
        <taxon>Metazoa</taxon>
        <taxon>Ecdysozoa</taxon>
        <taxon>Arthropoda</taxon>
        <taxon>Hexapoda</taxon>
        <taxon>Insecta</taxon>
        <taxon>Pterygota</taxon>
        <taxon>Neoptera</taxon>
        <taxon>Endopterygota</taxon>
        <taxon>Coleoptera</taxon>
        <taxon>Polyphaga</taxon>
        <taxon>Cucujiformia</taxon>
        <taxon>Chrysomeloidea</taxon>
        <taxon>Cerambycidae</taxon>
        <taxon>Lamiinae</taxon>
        <taxon>Monochamini</taxon>
        <taxon>Molorchus</taxon>
    </lineage>
</organism>
<evidence type="ECO:0000313" key="1">
    <source>
        <dbReference type="EMBL" id="KAJ8967824.1"/>
    </source>
</evidence>
<name>A0ABQ9IWF2_9CUCU</name>
<accession>A0ABQ9IWF2</accession>
<sequence>MEIRGLKARLILVKILRKTVIMQKNDYFFPTGKGYISVIRPFGNLFSRKSPLLRATVNNPLAATGRFNHPGFLKTVKQMRYQNELKSLPGAPWQIIIIAIPSSLKNYEVLQRLFLRTSVTVTLPHQFQGS</sequence>
<dbReference type="EMBL" id="JAPWTJ010002123">
    <property type="protein sequence ID" value="KAJ8967824.1"/>
    <property type="molecule type" value="Genomic_DNA"/>
</dbReference>
<comment type="caution">
    <text evidence="1">The sequence shown here is derived from an EMBL/GenBank/DDBJ whole genome shotgun (WGS) entry which is preliminary data.</text>
</comment>
<proteinExistence type="predicted"/>
<keyword evidence="2" id="KW-1185">Reference proteome</keyword>
<reference evidence="1" key="1">
    <citation type="journal article" date="2023" name="Insect Mol. Biol.">
        <title>Genome sequencing provides insights into the evolution of gene families encoding plant cell wall-degrading enzymes in longhorned beetles.</title>
        <authorList>
            <person name="Shin N.R."/>
            <person name="Okamura Y."/>
            <person name="Kirsch R."/>
            <person name="Pauchet Y."/>
        </authorList>
    </citation>
    <scope>NUCLEOTIDE SEQUENCE</scope>
    <source>
        <strain evidence="1">MMC_N1</strain>
    </source>
</reference>
<evidence type="ECO:0000313" key="2">
    <source>
        <dbReference type="Proteomes" id="UP001162164"/>
    </source>
</evidence>
<protein>
    <submittedName>
        <fullName evidence="1">Uncharacterized protein</fullName>
    </submittedName>
</protein>
<gene>
    <name evidence="1" type="ORF">NQ317_011279</name>
</gene>